<dbReference type="SUPFAM" id="SSF53448">
    <property type="entry name" value="Nucleotide-diphospho-sugar transferases"/>
    <property type="match status" value="1"/>
</dbReference>
<keyword evidence="6" id="KW-1185">Reference proteome</keyword>
<dbReference type="InterPro" id="IPR029044">
    <property type="entry name" value="Nucleotide-diphossugar_trans"/>
</dbReference>
<comment type="caution">
    <text evidence="5">The sequence shown here is derived from an EMBL/GenBank/DDBJ whole genome shotgun (WGS) entry which is preliminary data.</text>
</comment>
<name>A0ABS2CES3_9NEIS</name>
<dbReference type="RefSeq" id="WP_203571499.1">
    <property type="nucleotide sequence ID" value="NZ_WOFE01000005.1"/>
</dbReference>
<accession>A0ABS2CES3</accession>
<dbReference type="InterPro" id="IPR001173">
    <property type="entry name" value="Glyco_trans_2-like"/>
</dbReference>
<gene>
    <name evidence="5" type="ORF">GM173_11345</name>
</gene>
<dbReference type="Proteomes" id="UP001195660">
    <property type="component" value="Unassembled WGS sequence"/>
</dbReference>
<evidence type="ECO:0000256" key="3">
    <source>
        <dbReference type="ARBA" id="ARBA00022679"/>
    </source>
</evidence>
<proteinExistence type="inferred from homology"/>
<evidence type="ECO:0000256" key="2">
    <source>
        <dbReference type="ARBA" id="ARBA00022676"/>
    </source>
</evidence>
<dbReference type="EMBL" id="WOFE01000005">
    <property type="protein sequence ID" value="MBM5572170.1"/>
    <property type="molecule type" value="Genomic_DNA"/>
</dbReference>
<evidence type="ECO:0000259" key="4">
    <source>
        <dbReference type="Pfam" id="PF00535"/>
    </source>
</evidence>
<evidence type="ECO:0000256" key="1">
    <source>
        <dbReference type="ARBA" id="ARBA00006739"/>
    </source>
</evidence>
<evidence type="ECO:0000313" key="5">
    <source>
        <dbReference type="EMBL" id="MBM5572170.1"/>
    </source>
</evidence>
<keyword evidence="3" id="KW-0808">Transferase</keyword>
<comment type="similarity">
    <text evidence="1">Belongs to the glycosyltransferase 2 family.</text>
</comment>
<organism evidence="5 6">
    <name type="scientific">Deefgea chitinilytica</name>
    <dbReference type="NCBI Taxonomy" id="570276"/>
    <lineage>
        <taxon>Bacteria</taxon>
        <taxon>Pseudomonadati</taxon>
        <taxon>Pseudomonadota</taxon>
        <taxon>Betaproteobacteria</taxon>
        <taxon>Neisseriales</taxon>
        <taxon>Chitinibacteraceae</taxon>
        <taxon>Deefgea</taxon>
    </lineage>
</organism>
<sequence>MISIITAIYNQRAVNELYWENLQRYTHHPFELIIIDNGSTDGSADFFESVGAKVIRNGANYSYPHSQNQGIAIAQYDWLAFLNNDIIVSPDWDVRFIASMEKNGLDVATVCGIEQIENAVATKKLKRRWKKVKNFLGLFGFNRTTLQMMHRWMYGDWAKFNADRTYRFAGQIKEGFVGNTVMIQRKALAKIGLWDERIQAGDFDLYLRTKQRAEQVGDMKPMHICLDVFNHHYIRLTMKAGYPPFADRDNLITMDEKWSAAERAAFDRLNK</sequence>
<evidence type="ECO:0000313" key="6">
    <source>
        <dbReference type="Proteomes" id="UP001195660"/>
    </source>
</evidence>
<reference evidence="5 6" key="1">
    <citation type="submission" date="2019-11" db="EMBL/GenBank/DDBJ databases">
        <title>Novel Deefgea species.</title>
        <authorList>
            <person name="Han J.-H."/>
        </authorList>
    </citation>
    <scope>NUCLEOTIDE SEQUENCE [LARGE SCALE GENOMIC DNA]</scope>
    <source>
        <strain evidence="5 6">LMG 24817</strain>
    </source>
</reference>
<dbReference type="Gene3D" id="3.90.550.10">
    <property type="entry name" value="Spore Coat Polysaccharide Biosynthesis Protein SpsA, Chain A"/>
    <property type="match status" value="1"/>
</dbReference>
<dbReference type="PANTHER" id="PTHR43179:SF12">
    <property type="entry name" value="GALACTOFURANOSYLTRANSFERASE GLFT2"/>
    <property type="match status" value="1"/>
</dbReference>
<keyword evidence="2" id="KW-0328">Glycosyltransferase</keyword>
<protein>
    <submittedName>
        <fullName evidence="5">Glycosyltransferase</fullName>
    </submittedName>
</protein>
<dbReference type="PANTHER" id="PTHR43179">
    <property type="entry name" value="RHAMNOSYLTRANSFERASE WBBL"/>
    <property type="match status" value="1"/>
</dbReference>
<feature type="domain" description="Glycosyltransferase 2-like" evidence="4">
    <location>
        <begin position="3"/>
        <end position="139"/>
    </location>
</feature>
<dbReference type="Pfam" id="PF00535">
    <property type="entry name" value="Glycos_transf_2"/>
    <property type="match status" value="1"/>
</dbReference>